<feature type="non-terminal residue" evidence="2">
    <location>
        <position position="572"/>
    </location>
</feature>
<evidence type="ECO:0000313" key="3">
    <source>
        <dbReference type="Proteomes" id="UP000229335"/>
    </source>
</evidence>
<dbReference type="Proteomes" id="UP000229335">
    <property type="component" value="Unassembled WGS sequence"/>
</dbReference>
<feature type="signal peptide" evidence="1">
    <location>
        <begin position="1"/>
        <end position="27"/>
    </location>
</feature>
<dbReference type="EMBL" id="PFAS01000003">
    <property type="protein sequence ID" value="PIT94223.1"/>
    <property type="molecule type" value="Genomic_DNA"/>
</dbReference>
<name>A0A2M6WN67_9BACT</name>
<proteinExistence type="predicted"/>
<keyword evidence="1" id="KW-0732">Signal</keyword>
<evidence type="ECO:0000256" key="1">
    <source>
        <dbReference type="SAM" id="SignalP"/>
    </source>
</evidence>
<organism evidence="2 3">
    <name type="scientific">Candidatus Falkowbacteria bacterium CG10_big_fil_rev_8_21_14_0_10_43_11</name>
    <dbReference type="NCBI Taxonomy" id="1974568"/>
    <lineage>
        <taxon>Bacteria</taxon>
        <taxon>Candidatus Falkowiibacteriota</taxon>
    </lineage>
</organism>
<accession>A0A2M6WN67</accession>
<reference evidence="3" key="1">
    <citation type="submission" date="2017-09" db="EMBL/GenBank/DDBJ databases">
        <title>Depth-based differentiation of microbial function through sediment-hosted aquifers and enrichment of novel symbionts in the deep terrestrial subsurface.</title>
        <authorList>
            <person name="Probst A.J."/>
            <person name="Ladd B."/>
            <person name="Jarett J.K."/>
            <person name="Geller-Mcgrath D.E."/>
            <person name="Sieber C.M.K."/>
            <person name="Emerson J.B."/>
            <person name="Anantharaman K."/>
            <person name="Thomas B.C."/>
            <person name="Malmstrom R."/>
            <person name="Stieglmeier M."/>
            <person name="Klingl A."/>
            <person name="Woyke T."/>
            <person name="Ryan C.M."/>
            <person name="Banfield J.F."/>
        </authorList>
    </citation>
    <scope>NUCLEOTIDE SEQUENCE [LARGE SCALE GENOMIC DNA]</scope>
</reference>
<protein>
    <submittedName>
        <fullName evidence="2">Uncharacterized protein</fullName>
    </submittedName>
</protein>
<evidence type="ECO:0000313" key="2">
    <source>
        <dbReference type="EMBL" id="PIT94223.1"/>
    </source>
</evidence>
<dbReference type="AlphaFoldDB" id="A0A2M6WN67"/>
<feature type="chain" id="PRO_5014597921" evidence="1">
    <location>
        <begin position="28"/>
        <end position="572"/>
    </location>
</feature>
<comment type="caution">
    <text evidence="2">The sequence shown here is derived from an EMBL/GenBank/DDBJ whole genome shotgun (WGS) entry which is preliminary data.</text>
</comment>
<gene>
    <name evidence="2" type="ORF">COU00_00190</name>
</gene>
<sequence>MLSARKFKKIVFGLTIVSLFFITPAKAIVTPESAMNYQTGAIEADPKLPEWMTGTGVEVTSGQLSGGQKKQSLFDKMLDTLSKGLAEAGSIAFQRGLTTMLNTLAYDAANYVASGMTGQKAAFETRSLGQVFTDSLDAAAGDFLSTLGSKGFGGLNLCQPSLGLDFSIGLGLYQFQRPKPACTFSQMRNNWEAELRSPMFLRDFQDYFQPTSNDLGIALSINTDFLQSITKQANSTLDELKMNQGWLNVRNLAGDTATPASLIKASVESDLIKKPEDVVKFTGDALIDAVNIFLNQLAIKLMRNLLYGGLYKGGSGYTSGGIYNPAADISAGGGVAAAKDQFRKIVQPRFDIRGDYDILAELTQCPDPNKAGPTNCVITEKFRQAVQERKTVGQAMREGVLNAAGIFGFSGKNLEPRYQDENYPYRSLIILRKFRILPIGWEVAANYINEHAGDAVALGKAQLTLKDLVDCFDDDDSKWCSDLVDPNWVLKAPLNYCAREGYGPETLGEPQITDNQYVITRKDNYCADEQACVKENSDGSCQVYGYCTQERRTWNFGNNSCNPLFNTCQSFV</sequence>